<dbReference type="AlphaFoldDB" id="A0A562YJ09"/>
<organism evidence="1 2">
    <name type="scientific">Seonamhaeicola sediminis</name>
    <dbReference type="NCBI Taxonomy" id="2528206"/>
    <lineage>
        <taxon>Bacteria</taxon>
        <taxon>Pseudomonadati</taxon>
        <taxon>Bacteroidota</taxon>
        <taxon>Flavobacteriia</taxon>
        <taxon>Flavobacteriales</taxon>
        <taxon>Flavobacteriaceae</taxon>
    </lineage>
</organism>
<sequence length="107" mass="12832">MILLKAWQLKQTNGLDWFNLDEVVLDNFLPDWKECLTNLIEIGLIEVNPYNDKLNFKNNETSYRELHLKSSSRILLLKEILVSIDKQRYSNLFEYSNQKHYAKNRLK</sequence>
<reference evidence="1 2" key="1">
    <citation type="submission" date="2019-07" db="EMBL/GenBank/DDBJ databases">
        <title>Seonamhaeicola sp. W255 draft genome.</title>
        <authorList>
            <person name="Zhang X.-Y."/>
            <person name="Zhang R."/>
            <person name="Zhong Y.-L."/>
            <person name="Du Z.-J."/>
        </authorList>
    </citation>
    <scope>NUCLEOTIDE SEQUENCE [LARGE SCALE GENOMIC DNA]</scope>
    <source>
        <strain evidence="1 2">W255</strain>
    </source>
</reference>
<keyword evidence="2" id="KW-1185">Reference proteome</keyword>
<comment type="caution">
    <text evidence="1">The sequence shown here is derived from an EMBL/GenBank/DDBJ whole genome shotgun (WGS) entry which is preliminary data.</text>
</comment>
<dbReference type="Proteomes" id="UP000295814">
    <property type="component" value="Unassembled WGS sequence"/>
</dbReference>
<protein>
    <submittedName>
        <fullName evidence="1">Uncharacterized protein</fullName>
    </submittedName>
</protein>
<name>A0A562YJ09_9FLAO</name>
<evidence type="ECO:0000313" key="1">
    <source>
        <dbReference type="EMBL" id="TWO34711.1"/>
    </source>
</evidence>
<evidence type="ECO:0000313" key="2">
    <source>
        <dbReference type="Proteomes" id="UP000295814"/>
    </source>
</evidence>
<proteinExistence type="predicted"/>
<gene>
    <name evidence="1" type="ORF">E1J38_002305</name>
</gene>
<accession>A0A562YJ09</accession>
<dbReference type="EMBL" id="SMZJ02000001">
    <property type="protein sequence ID" value="TWO34711.1"/>
    <property type="molecule type" value="Genomic_DNA"/>
</dbReference>
<dbReference type="RefSeq" id="WP_133354300.1">
    <property type="nucleotide sequence ID" value="NZ_SMZJ02000001.1"/>
</dbReference>